<dbReference type="PROSITE" id="PS00062">
    <property type="entry name" value="ALDOKETO_REDUCTASE_2"/>
    <property type="match status" value="1"/>
</dbReference>
<evidence type="ECO:0000256" key="5">
    <source>
        <dbReference type="PIRSR" id="PIRSR000097-2"/>
    </source>
</evidence>
<dbReference type="Proteomes" id="UP000766246">
    <property type="component" value="Unassembled WGS sequence"/>
</dbReference>
<name>A0A927U5Q5_9FIRM</name>
<comment type="similarity">
    <text evidence="1">Belongs to the aldo/keto reductase family.</text>
</comment>
<dbReference type="InterPro" id="IPR036812">
    <property type="entry name" value="NAD(P)_OxRdtase_dom_sf"/>
</dbReference>
<organism evidence="8 9">
    <name type="scientific">Pseudobutyrivibrio ruminis</name>
    <dbReference type="NCBI Taxonomy" id="46206"/>
    <lineage>
        <taxon>Bacteria</taxon>
        <taxon>Bacillati</taxon>
        <taxon>Bacillota</taxon>
        <taxon>Clostridia</taxon>
        <taxon>Lachnospirales</taxon>
        <taxon>Lachnospiraceae</taxon>
        <taxon>Pseudobutyrivibrio</taxon>
    </lineage>
</organism>
<dbReference type="PANTHER" id="PTHR43827">
    <property type="entry name" value="2,5-DIKETO-D-GLUCONIC ACID REDUCTASE"/>
    <property type="match status" value="1"/>
</dbReference>
<dbReference type="GO" id="GO:0016616">
    <property type="term" value="F:oxidoreductase activity, acting on the CH-OH group of donors, NAD or NADP as acceptor"/>
    <property type="evidence" value="ECO:0007669"/>
    <property type="project" value="UniProtKB-ARBA"/>
</dbReference>
<dbReference type="FunFam" id="3.20.20.100:FF:000015">
    <property type="entry name" value="Oxidoreductase, aldo/keto reductase family"/>
    <property type="match status" value="1"/>
</dbReference>
<dbReference type="InterPro" id="IPR018170">
    <property type="entry name" value="Aldo/ket_reductase_CS"/>
</dbReference>
<keyword evidence="2" id="KW-0521">NADP</keyword>
<evidence type="ECO:0000313" key="8">
    <source>
        <dbReference type="EMBL" id="MBE5918791.1"/>
    </source>
</evidence>
<dbReference type="InterPro" id="IPR023210">
    <property type="entry name" value="NADP_OxRdtase_dom"/>
</dbReference>
<dbReference type="PIRSF" id="PIRSF000097">
    <property type="entry name" value="AKR"/>
    <property type="match status" value="1"/>
</dbReference>
<evidence type="ECO:0000256" key="3">
    <source>
        <dbReference type="ARBA" id="ARBA00023002"/>
    </source>
</evidence>
<dbReference type="Gene3D" id="3.20.20.100">
    <property type="entry name" value="NADP-dependent oxidoreductase domain"/>
    <property type="match status" value="1"/>
</dbReference>
<sequence>MESLTTRINLNNGTAIPMFGYGTYKIKDSNEAYNSVRLALKNGYRHIDTAAFYENEKFVANAIKDFMEESHTKREDIFVTSKAWKTELGYDKTLAAFEKTMNEMQMDYLDLYLVHWPASYAFDDDWENTNRQTWKAMTEIYKSGRVKAIGVSNFLTHHLDTIIDMEVTPAVDQIEVNPGFLQKDTVDYCKEHGILVEAWSPLGRGKSLAHPLLEELANKYGRTVAQIILRWEVQHDIVPLPKSVNEDRIIQNANVFDFELSDDDMSAIDEIPPYGNSGHSPDQP</sequence>
<comment type="caution">
    <text evidence="8">The sequence shown here is derived from an EMBL/GenBank/DDBJ whole genome shotgun (WGS) entry which is preliminary data.</text>
</comment>
<gene>
    <name evidence="8" type="ORF">E7272_03010</name>
</gene>
<accession>A0A927U5Q5</accession>
<evidence type="ECO:0000259" key="7">
    <source>
        <dbReference type="Pfam" id="PF00248"/>
    </source>
</evidence>
<feature type="active site" description="Proton donor" evidence="4">
    <location>
        <position position="53"/>
    </location>
</feature>
<protein>
    <submittedName>
        <fullName evidence="8">Aldo/keto reductase</fullName>
    </submittedName>
</protein>
<dbReference type="PANTHER" id="PTHR43827:SF3">
    <property type="entry name" value="NADP-DEPENDENT OXIDOREDUCTASE DOMAIN-CONTAINING PROTEIN"/>
    <property type="match status" value="1"/>
</dbReference>
<dbReference type="EMBL" id="SVER01000005">
    <property type="protein sequence ID" value="MBE5918791.1"/>
    <property type="molecule type" value="Genomic_DNA"/>
</dbReference>
<dbReference type="InterPro" id="IPR020471">
    <property type="entry name" value="AKR"/>
</dbReference>
<dbReference type="CDD" id="cd19071">
    <property type="entry name" value="AKR_AKR1-5-like"/>
    <property type="match status" value="1"/>
</dbReference>
<dbReference type="SUPFAM" id="SSF51430">
    <property type="entry name" value="NAD(P)-linked oxidoreductase"/>
    <property type="match status" value="1"/>
</dbReference>
<evidence type="ECO:0000256" key="4">
    <source>
        <dbReference type="PIRSR" id="PIRSR000097-1"/>
    </source>
</evidence>
<feature type="binding site" evidence="5">
    <location>
        <position position="115"/>
    </location>
    <ligand>
        <name>substrate</name>
    </ligand>
</feature>
<keyword evidence="3" id="KW-0560">Oxidoreductase</keyword>
<dbReference type="PRINTS" id="PR00069">
    <property type="entry name" value="ALDKETRDTASE"/>
</dbReference>
<reference evidence="8" key="1">
    <citation type="submission" date="2019-04" db="EMBL/GenBank/DDBJ databases">
        <title>Evolution of Biomass-Degrading Anaerobic Consortia Revealed by Metagenomics.</title>
        <authorList>
            <person name="Peng X."/>
        </authorList>
    </citation>
    <scope>NUCLEOTIDE SEQUENCE</scope>
    <source>
        <strain evidence="8">SIG311</strain>
    </source>
</reference>
<proteinExistence type="inferred from homology"/>
<evidence type="ECO:0000313" key="9">
    <source>
        <dbReference type="Proteomes" id="UP000766246"/>
    </source>
</evidence>
<evidence type="ECO:0000256" key="1">
    <source>
        <dbReference type="ARBA" id="ARBA00007905"/>
    </source>
</evidence>
<dbReference type="AlphaFoldDB" id="A0A927U5Q5"/>
<evidence type="ECO:0000256" key="6">
    <source>
        <dbReference type="PIRSR" id="PIRSR000097-3"/>
    </source>
</evidence>
<feature type="site" description="Lowers pKa of active site Tyr" evidence="6">
    <location>
        <position position="82"/>
    </location>
</feature>
<feature type="domain" description="NADP-dependent oxidoreductase" evidence="7">
    <location>
        <begin position="20"/>
        <end position="271"/>
    </location>
</feature>
<evidence type="ECO:0000256" key="2">
    <source>
        <dbReference type="ARBA" id="ARBA00022857"/>
    </source>
</evidence>
<dbReference type="Pfam" id="PF00248">
    <property type="entry name" value="Aldo_ket_red"/>
    <property type="match status" value="1"/>
</dbReference>
<dbReference type="PROSITE" id="PS00063">
    <property type="entry name" value="ALDOKETO_REDUCTASE_3"/>
    <property type="match status" value="1"/>
</dbReference>